<dbReference type="Gene3D" id="1.20.1720.10">
    <property type="entry name" value="Multidrug resistance protein D"/>
    <property type="match status" value="1"/>
</dbReference>
<dbReference type="GO" id="GO:0022857">
    <property type="term" value="F:transmembrane transporter activity"/>
    <property type="evidence" value="ECO:0007669"/>
    <property type="project" value="InterPro"/>
</dbReference>
<keyword evidence="4" id="KW-1185">Reference proteome</keyword>
<evidence type="ECO:0000313" key="3">
    <source>
        <dbReference type="EMBL" id="GBG11528.1"/>
    </source>
</evidence>
<proteinExistence type="predicted"/>
<feature type="transmembrane region" description="Helical" evidence="2">
    <location>
        <begin position="142"/>
        <end position="161"/>
    </location>
</feature>
<organism evidence="3 4">
    <name type="scientific">Paenibacillus agaridevorans</name>
    <dbReference type="NCBI Taxonomy" id="171404"/>
    <lineage>
        <taxon>Bacteria</taxon>
        <taxon>Bacillati</taxon>
        <taxon>Bacillota</taxon>
        <taxon>Bacilli</taxon>
        <taxon>Bacillales</taxon>
        <taxon>Paenibacillaceae</taxon>
        <taxon>Paenibacillus</taxon>
    </lineage>
</organism>
<dbReference type="SUPFAM" id="SSF103473">
    <property type="entry name" value="MFS general substrate transporter"/>
    <property type="match status" value="1"/>
</dbReference>
<comment type="caution">
    <text evidence="3">The sequence shown here is derived from an EMBL/GenBank/DDBJ whole genome shotgun (WGS) entry which is preliminary data.</text>
</comment>
<dbReference type="Proteomes" id="UP000245202">
    <property type="component" value="Unassembled WGS sequence"/>
</dbReference>
<dbReference type="AlphaFoldDB" id="A0A2R5F1X5"/>
<evidence type="ECO:0000256" key="1">
    <source>
        <dbReference type="ARBA" id="ARBA00004651"/>
    </source>
</evidence>
<evidence type="ECO:0000313" key="4">
    <source>
        <dbReference type="Proteomes" id="UP000245202"/>
    </source>
</evidence>
<keyword evidence="2" id="KW-1133">Transmembrane helix</keyword>
<sequence>MATFRKLLGNSAFMGYAFTQGLMMAAMFAYISGSSFVLQELYGVTPRGYSLVFGLNGAGIILASQIAGRLAGKVPARRLLAAGLSMASLGAIILMAAVLLDLGLPMVIAGFFFVVSSIGITSATTTSLALQDQGRSAGSASALLGMLSFVFGGIAAPLVGLGGEGTALPLAIVMMALIAGAVVCFTLFTRGPKRAEEAAGR</sequence>
<feature type="transmembrane region" description="Helical" evidence="2">
    <location>
        <begin position="167"/>
        <end position="188"/>
    </location>
</feature>
<keyword evidence="2" id="KW-0472">Membrane</keyword>
<feature type="transmembrane region" description="Helical" evidence="2">
    <location>
        <begin position="12"/>
        <end position="31"/>
    </location>
</feature>
<dbReference type="InterPro" id="IPR036259">
    <property type="entry name" value="MFS_trans_sf"/>
</dbReference>
<reference evidence="3 4" key="1">
    <citation type="submission" date="2017-08" db="EMBL/GenBank/DDBJ databases">
        <title>Substantial Increase in Enzyme Production by Combined Drug-Resistance Mutations in Paenibacillus agaridevorans.</title>
        <authorList>
            <person name="Tanaka Y."/>
            <person name="Funane K."/>
            <person name="Hosaka T."/>
            <person name="Shiwa Y."/>
            <person name="Fujita N."/>
            <person name="Miyazaki T."/>
            <person name="Yoshikawa H."/>
            <person name="Murakami K."/>
            <person name="Kasahara K."/>
            <person name="Inaoka T."/>
            <person name="Hiraga Y."/>
            <person name="Ochi K."/>
        </authorList>
    </citation>
    <scope>NUCLEOTIDE SEQUENCE [LARGE SCALE GENOMIC DNA]</scope>
    <source>
        <strain evidence="3 4">T-3040</strain>
    </source>
</reference>
<protein>
    <submittedName>
        <fullName evidence="3">Putative Bcr/CflA family drug resistance efflux transporter</fullName>
    </submittedName>
</protein>
<dbReference type="Pfam" id="PF07690">
    <property type="entry name" value="MFS_1"/>
    <property type="match status" value="1"/>
</dbReference>
<feature type="transmembrane region" description="Helical" evidence="2">
    <location>
        <begin position="79"/>
        <end position="100"/>
    </location>
</feature>
<comment type="subcellular location">
    <subcellularLocation>
        <location evidence="1">Cell membrane</location>
        <topology evidence="1">Multi-pass membrane protein</topology>
    </subcellularLocation>
</comment>
<feature type="transmembrane region" description="Helical" evidence="2">
    <location>
        <begin position="51"/>
        <end position="72"/>
    </location>
</feature>
<dbReference type="GO" id="GO:0005886">
    <property type="term" value="C:plasma membrane"/>
    <property type="evidence" value="ECO:0007669"/>
    <property type="project" value="UniProtKB-SubCell"/>
</dbReference>
<feature type="transmembrane region" description="Helical" evidence="2">
    <location>
        <begin position="106"/>
        <end position="130"/>
    </location>
</feature>
<evidence type="ECO:0000256" key="2">
    <source>
        <dbReference type="SAM" id="Phobius"/>
    </source>
</evidence>
<name>A0A2R5F1X5_9BACL</name>
<accession>A0A2R5F1X5</accession>
<gene>
    <name evidence="3" type="ORF">PAT3040_06351</name>
</gene>
<dbReference type="EMBL" id="BDQX01000403">
    <property type="protein sequence ID" value="GBG11528.1"/>
    <property type="molecule type" value="Genomic_DNA"/>
</dbReference>
<dbReference type="InterPro" id="IPR011701">
    <property type="entry name" value="MFS"/>
</dbReference>
<keyword evidence="2" id="KW-0812">Transmembrane</keyword>